<feature type="transmembrane region" description="Helical" evidence="1">
    <location>
        <begin position="153"/>
        <end position="174"/>
    </location>
</feature>
<keyword evidence="1" id="KW-0812">Transmembrane</keyword>
<feature type="transmembrane region" description="Helical" evidence="1">
    <location>
        <begin position="110"/>
        <end position="129"/>
    </location>
</feature>
<feature type="transmembrane region" description="Helical" evidence="1">
    <location>
        <begin position="222"/>
        <end position="243"/>
    </location>
</feature>
<reference evidence="3" key="1">
    <citation type="journal article" date="2016" name="Gigascience">
        <title>De novo construction of an expanded transcriptome assembly for the western tarnished plant bug, Lygus hesperus.</title>
        <authorList>
            <person name="Tassone E.E."/>
            <person name="Geib S.M."/>
            <person name="Hall B."/>
            <person name="Fabrick J.A."/>
            <person name="Brent C.S."/>
            <person name="Hull J.J."/>
        </authorList>
    </citation>
    <scope>NUCLEOTIDE SEQUENCE</scope>
</reference>
<dbReference type="PANTHER" id="PTHR22911:SF137">
    <property type="entry name" value="SOLUTE CARRIER FAMILY 35 MEMBER G2-RELATED"/>
    <property type="match status" value="1"/>
</dbReference>
<feature type="transmembrane region" description="Helical" evidence="1">
    <location>
        <begin position="403"/>
        <end position="424"/>
    </location>
</feature>
<feature type="transmembrane region" description="Helical" evidence="1">
    <location>
        <begin position="316"/>
        <end position="337"/>
    </location>
</feature>
<feature type="transmembrane region" description="Helical" evidence="1">
    <location>
        <begin position="250"/>
        <end position="268"/>
    </location>
</feature>
<organism evidence="3">
    <name type="scientific">Lygus hesperus</name>
    <name type="common">Western plant bug</name>
    <dbReference type="NCBI Taxonomy" id="30085"/>
    <lineage>
        <taxon>Eukaryota</taxon>
        <taxon>Metazoa</taxon>
        <taxon>Ecdysozoa</taxon>
        <taxon>Arthropoda</taxon>
        <taxon>Hexapoda</taxon>
        <taxon>Insecta</taxon>
        <taxon>Pterygota</taxon>
        <taxon>Neoptera</taxon>
        <taxon>Paraneoptera</taxon>
        <taxon>Hemiptera</taxon>
        <taxon>Heteroptera</taxon>
        <taxon>Panheteroptera</taxon>
        <taxon>Cimicomorpha</taxon>
        <taxon>Miridae</taxon>
        <taxon>Mirini</taxon>
        <taxon>Lygus</taxon>
    </lineage>
</organism>
<feature type="transmembrane region" description="Helical" evidence="1">
    <location>
        <begin position="280"/>
        <end position="304"/>
    </location>
</feature>
<gene>
    <name evidence="3" type="primary">licB</name>
    <name evidence="3" type="ORF">g.16839</name>
</gene>
<feature type="domain" description="EamA" evidence="2">
    <location>
        <begin position="110"/>
        <end position="264"/>
    </location>
</feature>
<name>A0A146KYE9_LYGHE</name>
<dbReference type="SUPFAM" id="SSF103481">
    <property type="entry name" value="Multidrug resistance efflux transporter EmrE"/>
    <property type="match status" value="1"/>
</dbReference>
<dbReference type="GO" id="GO:0016020">
    <property type="term" value="C:membrane"/>
    <property type="evidence" value="ECO:0007669"/>
    <property type="project" value="InterPro"/>
</dbReference>
<evidence type="ECO:0000256" key="1">
    <source>
        <dbReference type="SAM" id="Phobius"/>
    </source>
</evidence>
<dbReference type="EMBL" id="GDHC01018879">
    <property type="protein sequence ID" value="JAP99749.1"/>
    <property type="molecule type" value="Transcribed_RNA"/>
</dbReference>
<feature type="transmembrane region" description="Helical" evidence="1">
    <location>
        <begin position="379"/>
        <end position="397"/>
    </location>
</feature>
<feature type="transmembrane region" description="Helical" evidence="1">
    <location>
        <begin position="195"/>
        <end position="216"/>
    </location>
</feature>
<keyword evidence="1" id="KW-0472">Membrane</keyword>
<dbReference type="AlphaFoldDB" id="A0A146KYE9"/>
<accession>A0A146KYE9</accession>
<protein>
    <submittedName>
        <fullName evidence="3">Protein licB</fullName>
    </submittedName>
</protein>
<proteinExistence type="predicted"/>
<feature type="transmembrane region" description="Helical" evidence="1">
    <location>
        <begin position="349"/>
        <end position="367"/>
    </location>
</feature>
<dbReference type="PANTHER" id="PTHR22911">
    <property type="entry name" value="ACYL-MALONYL CONDENSING ENZYME-RELATED"/>
    <property type="match status" value="1"/>
</dbReference>
<feature type="non-terminal residue" evidence="3">
    <location>
        <position position="1"/>
    </location>
</feature>
<evidence type="ECO:0000259" key="2">
    <source>
        <dbReference type="Pfam" id="PF00892"/>
    </source>
</evidence>
<dbReference type="InterPro" id="IPR000620">
    <property type="entry name" value="EamA_dom"/>
</dbReference>
<dbReference type="InterPro" id="IPR037185">
    <property type="entry name" value="EmrE-like"/>
</dbReference>
<keyword evidence="1" id="KW-1133">Transmembrane helix</keyword>
<dbReference type="Pfam" id="PF00892">
    <property type="entry name" value="EamA"/>
    <property type="match status" value="1"/>
</dbReference>
<evidence type="ECO:0000313" key="3">
    <source>
        <dbReference type="EMBL" id="JAP99749.1"/>
    </source>
</evidence>
<sequence>KSKKAKMTHTYLNTLDDPNTIHTCGVVTSNLLQNTSTSGVGQGTLTVAEDPFAECAEYATVADTGDGRTIVFMGNSSRVSNRSYNSINDDQVDADGEAKAVTNNRKRQRLGIILGIVSGFTWGLDGVLLGEASKHMPENIATGTLYDTLGSNLVTPAIHDTVSFILAAIYTIIVQWNSDQTLWNYFRSRKQYRSITWIALASMCGGPIGISAYSLAITYIGAGYTAAISALYPGIGSLLAHVLLHDRILLVGWVGITLCILGSIPTSIVATSNDITKGSVIGILFAFLSAVGWGVECVIANHAFTKFNIHPTVAFCLRQMISALTYNCIIIPSFYRVSYSVLQHITLKYLLYTLSSSLCGTISYICYYNAIEYLGSIQAVGLNITYVAWATLLSLFFGSTSYLGILLPCALIIAMGSFMCSGLGKDPHPLRTIRSWF</sequence>